<dbReference type="Proteomes" id="UP001054945">
    <property type="component" value="Unassembled WGS sequence"/>
</dbReference>
<dbReference type="Gene3D" id="2.60.40.10">
    <property type="entry name" value="Immunoglobulins"/>
    <property type="match status" value="1"/>
</dbReference>
<dbReference type="SUPFAM" id="SSF48726">
    <property type="entry name" value="Immunoglobulin"/>
    <property type="match status" value="1"/>
</dbReference>
<keyword evidence="1" id="KW-1015">Disulfide bond</keyword>
<keyword evidence="4" id="KW-1185">Reference proteome</keyword>
<dbReference type="Pfam" id="PF08205">
    <property type="entry name" value="C2-set_2"/>
    <property type="match status" value="1"/>
</dbReference>
<reference evidence="3 4" key="1">
    <citation type="submission" date="2021-06" db="EMBL/GenBank/DDBJ databases">
        <title>Caerostris extrusa draft genome.</title>
        <authorList>
            <person name="Kono N."/>
            <person name="Arakawa K."/>
        </authorList>
    </citation>
    <scope>NUCLEOTIDE SEQUENCE [LARGE SCALE GENOMIC DNA]</scope>
</reference>
<dbReference type="PANTHER" id="PTHR23278">
    <property type="entry name" value="SIDESTEP PROTEIN"/>
    <property type="match status" value="1"/>
</dbReference>
<evidence type="ECO:0000313" key="4">
    <source>
        <dbReference type="Proteomes" id="UP001054945"/>
    </source>
</evidence>
<dbReference type="InterPro" id="IPR007110">
    <property type="entry name" value="Ig-like_dom"/>
</dbReference>
<proteinExistence type="predicted"/>
<organism evidence="3 4">
    <name type="scientific">Caerostris extrusa</name>
    <name type="common">Bark spider</name>
    <name type="synonym">Caerostris bankana</name>
    <dbReference type="NCBI Taxonomy" id="172846"/>
    <lineage>
        <taxon>Eukaryota</taxon>
        <taxon>Metazoa</taxon>
        <taxon>Ecdysozoa</taxon>
        <taxon>Arthropoda</taxon>
        <taxon>Chelicerata</taxon>
        <taxon>Arachnida</taxon>
        <taxon>Araneae</taxon>
        <taxon>Araneomorphae</taxon>
        <taxon>Entelegynae</taxon>
        <taxon>Araneoidea</taxon>
        <taxon>Araneidae</taxon>
        <taxon>Caerostris</taxon>
    </lineage>
</organism>
<feature type="domain" description="Ig-like" evidence="2">
    <location>
        <begin position="63"/>
        <end position="132"/>
    </location>
</feature>
<dbReference type="PROSITE" id="PS50835">
    <property type="entry name" value="IG_LIKE"/>
    <property type="match status" value="1"/>
</dbReference>
<gene>
    <name evidence="3" type="primary">HMCN2_5</name>
    <name evidence="3" type="ORF">CEXT_229731</name>
</gene>
<dbReference type="InterPro" id="IPR036179">
    <property type="entry name" value="Ig-like_dom_sf"/>
</dbReference>
<protein>
    <submittedName>
        <fullName evidence="3">Hemicentin-2</fullName>
    </submittedName>
</protein>
<evidence type="ECO:0000256" key="1">
    <source>
        <dbReference type="ARBA" id="ARBA00023157"/>
    </source>
</evidence>
<dbReference type="PANTHER" id="PTHR23278:SF32">
    <property type="entry name" value="NEUROMUSCULIN, ISOFORM E"/>
    <property type="match status" value="1"/>
</dbReference>
<sequence>MKLINLSRSHPRSQRHVVARQQTLDSTFQNRSDLFAPFHCKAQNTKLTSSVVRTIVLDMYLYPLTSRITSRLSTLAAGRRLDLACETQGSRPSAKISWWLEGSRLSDHTDTVHDNITFSVLRLPQAPAQQGDPLLQGAQPQALRVPWKMSGCSM</sequence>
<evidence type="ECO:0000259" key="2">
    <source>
        <dbReference type="PROSITE" id="PS50835"/>
    </source>
</evidence>
<comment type="caution">
    <text evidence="3">The sequence shown here is derived from an EMBL/GenBank/DDBJ whole genome shotgun (WGS) entry which is preliminary data.</text>
</comment>
<dbReference type="EMBL" id="BPLR01010279">
    <property type="protein sequence ID" value="GIY38252.1"/>
    <property type="molecule type" value="Genomic_DNA"/>
</dbReference>
<name>A0AAV4T092_CAEEX</name>
<dbReference type="AlphaFoldDB" id="A0AAV4T092"/>
<accession>A0AAV4T092</accession>
<dbReference type="InterPro" id="IPR013162">
    <property type="entry name" value="CD80_C2-set"/>
</dbReference>
<dbReference type="InterPro" id="IPR013783">
    <property type="entry name" value="Ig-like_fold"/>
</dbReference>
<evidence type="ECO:0000313" key="3">
    <source>
        <dbReference type="EMBL" id="GIY38252.1"/>
    </source>
</evidence>